<evidence type="ECO:0000313" key="2">
    <source>
        <dbReference type="Proteomes" id="UP001215280"/>
    </source>
</evidence>
<organism evidence="1 2">
    <name type="scientific">Mycena maculata</name>
    <dbReference type="NCBI Taxonomy" id="230809"/>
    <lineage>
        <taxon>Eukaryota</taxon>
        <taxon>Fungi</taxon>
        <taxon>Dikarya</taxon>
        <taxon>Basidiomycota</taxon>
        <taxon>Agaricomycotina</taxon>
        <taxon>Agaricomycetes</taxon>
        <taxon>Agaricomycetidae</taxon>
        <taxon>Agaricales</taxon>
        <taxon>Marasmiineae</taxon>
        <taxon>Mycenaceae</taxon>
        <taxon>Mycena</taxon>
    </lineage>
</organism>
<gene>
    <name evidence="1" type="ORF">DFH07DRAFT_833441</name>
</gene>
<proteinExistence type="predicted"/>
<sequence>MANNTQWSYRVSHNPGDNRMTLSIQTVPRSVAQRRHRAIQSPSQLQYPPTPRIPYLMLPDQPAPTHFPSITPDLFPINLLWRGLSPLHASLLSDSIPAFTTISVRDASNQILCNMETGPCVLTTADFTEFLQYMVCSPLPSYADLSPIVRESVKVNFLYRSVGQSREQWERFALGTPRFGGPTGRDLLLGNTLLWTLDPDLCGVWIATVDVPRVPYQLW</sequence>
<name>A0AAD7IL24_9AGAR</name>
<dbReference type="Proteomes" id="UP001215280">
    <property type="component" value="Unassembled WGS sequence"/>
</dbReference>
<dbReference type="AlphaFoldDB" id="A0AAD7IL24"/>
<evidence type="ECO:0000313" key="1">
    <source>
        <dbReference type="EMBL" id="KAJ7745554.1"/>
    </source>
</evidence>
<accession>A0AAD7IL24</accession>
<keyword evidence="2" id="KW-1185">Reference proteome</keyword>
<protein>
    <submittedName>
        <fullName evidence="1">Uncharacterized protein</fullName>
    </submittedName>
</protein>
<dbReference type="EMBL" id="JARJLG010000102">
    <property type="protein sequence ID" value="KAJ7745554.1"/>
    <property type="molecule type" value="Genomic_DNA"/>
</dbReference>
<reference evidence="1" key="1">
    <citation type="submission" date="2023-03" db="EMBL/GenBank/DDBJ databases">
        <title>Massive genome expansion in bonnet fungi (Mycena s.s.) driven by repeated elements and novel gene families across ecological guilds.</title>
        <authorList>
            <consortium name="Lawrence Berkeley National Laboratory"/>
            <person name="Harder C.B."/>
            <person name="Miyauchi S."/>
            <person name="Viragh M."/>
            <person name="Kuo A."/>
            <person name="Thoen E."/>
            <person name="Andreopoulos B."/>
            <person name="Lu D."/>
            <person name="Skrede I."/>
            <person name="Drula E."/>
            <person name="Henrissat B."/>
            <person name="Morin E."/>
            <person name="Kohler A."/>
            <person name="Barry K."/>
            <person name="LaButti K."/>
            <person name="Morin E."/>
            <person name="Salamov A."/>
            <person name="Lipzen A."/>
            <person name="Mereny Z."/>
            <person name="Hegedus B."/>
            <person name="Baldrian P."/>
            <person name="Stursova M."/>
            <person name="Weitz H."/>
            <person name="Taylor A."/>
            <person name="Grigoriev I.V."/>
            <person name="Nagy L.G."/>
            <person name="Martin F."/>
            <person name="Kauserud H."/>
        </authorList>
    </citation>
    <scope>NUCLEOTIDE SEQUENCE</scope>
    <source>
        <strain evidence="1">CBHHK188m</strain>
    </source>
</reference>
<comment type="caution">
    <text evidence="1">The sequence shown here is derived from an EMBL/GenBank/DDBJ whole genome shotgun (WGS) entry which is preliminary data.</text>
</comment>